<feature type="region of interest" description="Disordered" evidence="9">
    <location>
        <begin position="47"/>
        <end position="67"/>
    </location>
</feature>
<dbReference type="GO" id="GO:0006914">
    <property type="term" value="P:autophagy"/>
    <property type="evidence" value="ECO:0007669"/>
    <property type="project" value="TreeGrafter"/>
</dbReference>
<evidence type="ECO:0000256" key="8">
    <source>
        <dbReference type="ARBA" id="ARBA00031339"/>
    </source>
</evidence>
<protein>
    <recommendedName>
        <fullName evidence="3">Conserved oligomeric Golgi complex subunit 3</fullName>
    </recommendedName>
    <alternativeName>
        <fullName evidence="8">Component of oligomeric Golgi complex 3</fullName>
    </alternativeName>
</protein>
<dbReference type="PANTHER" id="PTHR13302">
    <property type="entry name" value="CONSERVED OLIGOMERIC GOLGI COMPLEX COMPONENT 3"/>
    <property type="match status" value="1"/>
</dbReference>
<comment type="subcellular location">
    <subcellularLocation>
        <location evidence="1">Golgi apparatus membrane</location>
        <topology evidence="1">Peripheral membrane protein</topology>
    </subcellularLocation>
</comment>
<keyword evidence="5" id="KW-0653">Protein transport</keyword>
<evidence type="ECO:0000256" key="2">
    <source>
        <dbReference type="ARBA" id="ARBA00009936"/>
    </source>
</evidence>
<evidence type="ECO:0000256" key="9">
    <source>
        <dbReference type="SAM" id="MobiDB-lite"/>
    </source>
</evidence>
<dbReference type="EMBL" id="CCBN010000001">
    <property type="protein sequence ID" value="CDO51556.1"/>
    <property type="molecule type" value="Genomic_DNA"/>
</dbReference>
<dbReference type="GO" id="GO:0006891">
    <property type="term" value="P:intra-Golgi vesicle-mediated transport"/>
    <property type="evidence" value="ECO:0007669"/>
    <property type="project" value="TreeGrafter"/>
</dbReference>
<evidence type="ECO:0000256" key="6">
    <source>
        <dbReference type="ARBA" id="ARBA00023034"/>
    </source>
</evidence>
<dbReference type="PANTHER" id="PTHR13302:SF8">
    <property type="entry name" value="CONSERVED OLIGOMERIC GOLGI COMPLEX SUBUNIT 3"/>
    <property type="match status" value="1"/>
</dbReference>
<accession>A0A0J9X382</accession>
<dbReference type="OrthoDB" id="296793at2759"/>
<dbReference type="GO" id="GO:0005801">
    <property type="term" value="C:cis-Golgi network"/>
    <property type="evidence" value="ECO:0007669"/>
    <property type="project" value="InterPro"/>
</dbReference>
<dbReference type="InterPro" id="IPR048685">
    <property type="entry name" value="COG3_C"/>
</dbReference>
<feature type="domain" description="Conserved oligomeric Golgi complex subunit 3 N-terminal" evidence="10">
    <location>
        <begin position="119"/>
        <end position="260"/>
    </location>
</feature>
<dbReference type="GO" id="GO:0017119">
    <property type="term" value="C:Golgi transport complex"/>
    <property type="evidence" value="ECO:0007669"/>
    <property type="project" value="TreeGrafter"/>
</dbReference>
<evidence type="ECO:0000259" key="11">
    <source>
        <dbReference type="Pfam" id="PF20671"/>
    </source>
</evidence>
<keyword evidence="4" id="KW-0813">Transport</keyword>
<dbReference type="Pfam" id="PF04136">
    <property type="entry name" value="COG3_N"/>
    <property type="match status" value="1"/>
</dbReference>
<proteinExistence type="inferred from homology"/>
<dbReference type="GO" id="GO:0007030">
    <property type="term" value="P:Golgi organization"/>
    <property type="evidence" value="ECO:0007669"/>
    <property type="project" value="TreeGrafter"/>
</dbReference>
<comment type="caution">
    <text evidence="12">The sequence shown here is derived from an EMBL/GenBank/DDBJ whole genome shotgun (WGS) entry which is preliminary data.</text>
</comment>
<dbReference type="AlphaFoldDB" id="A0A0J9X382"/>
<gene>
    <name evidence="12" type="ORF">BN980_GECA01s08194g</name>
</gene>
<dbReference type="GO" id="GO:0000139">
    <property type="term" value="C:Golgi membrane"/>
    <property type="evidence" value="ECO:0007669"/>
    <property type="project" value="UniProtKB-SubCell"/>
</dbReference>
<dbReference type="STRING" id="1173061.A0A0J9X382"/>
<feature type="compositionally biased region" description="Basic and acidic residues" evidence="9">
    <location>
        <begin position="52"/>
        <end position="61"/>
    </location>
</feature>
<evidence type="ECO:0000256" key="3">
    <source>
        <dbReference type="ARBA" id="ARBA00020976"/>
    </source>
</evidence>
<evidence type="ECO:0000313" key="12">
    <source>
        <dbReference type="EMBL" id="CDO51556.1"/>
    </source>
</evidence>
<reference evidence="12" key="1">
    <citation type="submission" date="2014-03" db="EMBL/GenBank/DDBJ databases">
        <authorList>
            <person name="Casaregola S."/>
        </authorList>
    </citation>
    <scope>NUCLEOTIDE SEQUENCE [LARGE SCALE GENOMIC DNA]</scope>
    <source>
        <strain evidence="12">CLIB 918</strain>
    </source>
</reference>
<evidence type="ECO:0000256" key="4">
    <source>
        <dbReference type="ARBA" id="ARBA00022448"/>
    </source>
</evidence>
<evidence type="ECO:0000313" key="13">
    <source>
        <dbReference type="Proteomes" id="UP000242525"/>
    </source>
</evidence>
<organism evidence="12 13">
    <name type="scientific">Geotrichum candidum</name>
    <name type="common">Oospora lactis</name>
    <name type="synonym">Dipodascus geotrichum</name>
    <dbReference type="NCBI Taxonomy" id="1173061"/>
    <lineage>
        <taxon>Eukaryota</taxon>
        <taxon>Fungi</taxon>
        <taxon>Dikarya</taxon>
        <taxon>Ascomycota</taxon>
        <taxon>Saccharomycotina</taxon>
        <taxon>Dipodascomycetes</taxon>
        <taxon>Dipodascales</taxon>
        <taxon>Dipodascaceae</taxon>
        <taxon>Geotrichum</taxon>
    </lineage>
</organism>
<keyword evidence="13" id="KW-1185">Reference proteome</keyword>
<evidence type="ECO:0000256" key="7">
    <source>
        <dbReference type="ARBA" id="ARBA00023136"/>
    </source>
</evidence>
<evidence type="ECO:0000256" key="1">
    <source>
        <dbReference type="ARBA" id="ARBA00004395"/>
    </source>
</evidence>
<dbReference type="Pfam" id="PF20671">
    <property type="entry name" value="COG3_C"/>
    <property type="match status" value="1"/>
</dbReference>
<name>A0A0J9X382_GEOCN</name>
<dbReference type="InterPro" id="IPR048320">
    <property type="entry name" value="COG3_N"/>
</dbReference>
<keyword evidence="7" id="KW-0472">Membrane</keyword>
<dbReference type="InterPro" id="IPR007265">
    <property type="entry name" value="COG_su3"/>
</dbReference>
<feature type="domain" description="Conserved oligomeric Golgi complex subunit 3 C-terminal" evidence="11">
    <location>
        <begin position="279"/>
        <end position="602"/>
    </location>
</feature>
<sequence>MYDEWMYTNDFQQEAPAQTLAPPKHRKRAKSILQSVAIDSKNYSSQVKAKRSIPEEADVPRRRAHSVSKLVHPPISEPPNVYPFTRADMKYFDNFYAEPEVDITGIDTANDADFIIFRDTANLHLFSCNKLLKQSDIVLDYINNLTKGFDNVHKETHSLQETCNGLLNEQARLTNLCDEIDKNLKVFENLDNITRQLNSPGTDLVIKKTFPTLLDQLDEGLIYVQKHKHFKSIEIYQQRFRHCMTRALSLVQVYIQTALKDLENEAHNTKVANAAAINVFLYAKFEAEADTIFNLTKEIAQRGESHEEYNELLLDCMRTYFATRYKLLAPQIYKNSEESAKDQTEIIQFTRLNLLFYKNLCKQEYKLFYKFFNTGEDTVVEWLGELCSSLYDTVRQRVIRETDINLLCELTSMLLDYKKEEDGDSSSVGSMPVETEQEDEEIDFFELFKPVLQDIQSRLLFRVQAFVEQEIVRHVPKEEDLYGLSHRRSHKRAKSTSSELQGTREFDPENLFKDWYPPMRKAVTLLSQIYQLISSTIFDDLAHRIVHECLGSLQAAHTLAVSRIGKLEADLFLIKHLLLLRQQIMEFDIEYIPAEVQFDFSGLAEVFELVKTEGVSLNTSHLLNLAKIGVPKVVNNMFDAKEELYAKLRNAVHDVTEEAVKSVIGSISTGTIDVEKVVEQTRKLREDASKEIPRLRKVMEGYIEDSRTVDILIDSVQDLVIQAYEKYYDQVVVEARKTGASLEGVMEVEGLVAWFGEVNGRLRLEREGEDEI</sequence>
<comment type="similarity">
    <text evidence="2">Belongs to the COG3 family.</text>
</comment>
<evidence type="ECO:0000256" key="5">
    <source>
        <dbReference type="ARBA" id="ARBA00022927"/>
    </source>
</evidence>
<evidence type="ECO:0000259" key="10">
    <source>
        <dbReference type="Pfam" id="PF04136"/>
    </source>
</evidence>
<dbReference type="Proteomes" id="UP000242525">
    <property type="component" value="Unassembled WGS sequence"/>
</dbReference>
<dbReference type="GO" id="GO:0032258">
    <property type="term" value="P:cytoplasm to vacuole targeting by the Cvt pathway"/>
    <property type="evidence" value="ECO:0007669"/>
    <property type="project" value="TreeGrafter"/>
</dbReference>
<keyword evidence="6" id="KW-0333">Golgi apparatus</keyword>